<dbReference type="STRING" id="3818.A0A445BN11"/>
<name>A0A445BN11_ARAHY</name>
<proteinExistence type="predicted"/>
<dbReference type="PANTHER" id="PTHR10492">
    <property type="match status" value="1"/>
</dbReference>
<sequence length="108" mass="12985">MWERAFSKSPCIKDGYYTKYYPKIFNNTKVINDSGYLSCRRYDTRVVIEKKEVHMDNRNVVSYNTYLLMSYQEHVNVEYCNKSNGIKYLFKYVNKVEVSKEVFNEEDA</sequence>
<dbReference type="EMBL" id="SDMP01000009">
    <property type="protein sequence ID" value="RYR40036.1"/>
    <property type="molecule type" value="Genomic_DNA"/>
</dbReference>
<evidence type="ECO:0000313" key="2">
    <source>
        <dbReference type="Proteomes" id="UP000289738"/>
    </source>
</evidence>
<dbReference type="Proteomes" id="UP000289738">
    <property type="component" value="Chromosome A09"/>
</dbReference>
<reference evidence="1 2" key="1">
    <citation type="submission" date="2019-01" db="EMBL/GenBank/DDBJ databases">
        <title>Sequencing of cultivated peanut Arachis hypogaea provides insights into genome evolution and oil improvement.</title>
        <authorList>
            <person name="Chen X."/>
        </authorList>
    </citation>
    <scope>NUCLEOTIDE SEQUENCE [LARGE SCALE GENOMIC DNA]</scope>
    <source>
        <strain evidence="2">cv. Fuhuasheng</strain>
        <tissue evidence="1">Leaves</tissue>
    </source>
</reference>
<comment type="caution">
    <text evidence="1">The sequence shown here is derived from an EMBL/GenBank/DDBJ whole genome shotgun (WGS) entry which is preliminary data.</text>
</comment>
<organism evidence="1 2">
    <name type="scientific">Arachis hypogaea</name>
    <name type="common">Peanut</name>
    <dbReference type="NCBI Taxonomy" id="3818"/>
    <lineage>
        <taxon>Eukaryota</taxon>
        <taxon>Viridiplantae</taxon>
        <taxon>Streptophyta</taxon>
        <taxon>Embryophyta</taxon>
        <taxon>Tracheophyta</taxon>
        <taxon>Spermatophyta</taxon>
        <taxon>Magnoliopsida</taxon>
        <taxon>eudicotyledons</taxon>
        <taxon>Gunneridae</taxon>
        <taxon>Pentapetalae</taxon>
        <taxon>rosids</taxon>
        <taxon>fabids</taxon>
        <taxon>Fabales</taxon>
        <taxon>Fabaceae</taxon>
        <taxon>Papilionoideae</taxon>
        <taxon>50 kb inversion clade</taxon>
        <taxon>dalbergioids sensu lato</taxon>
        <taxon>Dalbergieae</taxon>
        <taxon>Pterocarpus clade</taxon>
        <taxon>Arachis</taxon>
    </lineage>
</organism>
<evidence type="ECO:0000313" key="1">
    <source>
        <dbReference type="EMBL" id="RYR40036.1"/>
    </source>
</evidence>
<gene>
    <name evidence="1" type="ORF">Ahy_A09g045702</name>
</gene>
<keyword evidence="2" id="KW-1185">Reference proteome</keyword>
<protein>
    <submittedName>
        <fullName evidence="1">Uncharacterized protein</fullName>
    </submittedName>
</protein>
<dbReference type="PANTHER" id="PTHR10492:SF57">
    <property type="entry name" value="ATP-DEPENDENT DNA HELICASE"/>
    <property type="match status" value="1"/>
</dbReference>
<accession>A0A445BN11</accession>
<dbReference type="AlphaFoldDB" id="A0A445BN11"/>